<protein>
    <submittedName>
        <fullName evidence="2">Uncharacterized protein</fullName>
    </submittedName>
</protein>
<comment type="caution">
    <text evidence="2">The sequence shown here is derived from an EMBL/GenBank/DDBJ whole genome shotgun (WGS) entry which is preliminary data.</text>
</comment>
<proteinExistence type="predicted"/>
<evidence type="ECO:0000313" key="2">
    <source>
        <dbReference type="EMBL" id="GAU87502.1"/>
    </source>
</evidence>
<keyword evidence="3" id="KW-1185">Reference proteome</keyword>
<sequence length="337" mass="37081">MAFRAVLYLALFAVALADLPPNYESLTAIQKQEILWNNINADVYDYDNLPTAGPTPAQLVAFMNVNFTLQTFLLVSDEMPVGRTKVIHPYGPVAKARMVIFPNSRYTGIFSPGQTHCLVRPSPGSFNPQNLVPGLGVKCLIDGAPSQNIMSLFAFAGQGTNGNYFENSKFNIPLTDDRRTGRKITCPHLEALATKAGEVGSNTRNPVNDLFEATLAALPGGINDRPEDTGNMPLYEQASVRGDGSLVPAGQVVAPYKIEFVPNRLLSYPADTDKDFRYQFGQIEPGTVVYQVVLYRTALSAEGELVGHLVSDSPFVSSHYADNRFFMRHGRQRWQSE</sequence>
<accession>A0A1D1UIR0</accession>
<dbReference type="AlphaFoldDB" id="A0A1D1UIR0"/>
<dbReference type="EMBL" id="BDGG01000001">
    <property type="protein sequence ID" value="GAU87502.1"/>
    <property type="molecule type" value="Genomic_DNA"/>
</dbReference>
<organism evidence="2 3">
    <name type="scientific">Ramazzottius varieornatus</name>
    <name type="common">Water bear</name>
    <name type="synonym">Tardigrade</name>
    <dbReference type="NCBI Taxonomy" id="947166"/>
    <lineage>
        <taxon>Eukaryota</taxon>
        <taxon>Metazoa</taxon>
        <taxon>Ecdysozoa</taxon>
        <taxon>Tardigrada</taxon>
        <taxon>Eutardigrada</taxon>
        <taxon>Parachela</taxon>
        <taxon>Hypsibioidea</taxon>
        <taxon>Ramazzottiidae</taxon>
        <taxon>Ramazzottius</taxon>
    </lineage>
</organism>
<reference evidence="2 3" key="1">
    <citation type="journal article" date="2016" name="Nat. Commun.">
        <title>Extremotolerant tardigrade genome and improved radiotolerance of human cultured cells by tardigrade-unique protein.</title>
        <authorList>
            <person name="Hashimoto T."/>
            <person name="Horikawa D.D."/>
            <person name="Saito Y."/>
            <person name="Kuwahara H."/>
            <person name="Kozuka-Hata H."/>
            <person name="Shin-I T."/>
            <person name="Minakuchi Y."/>
            <person name="Ohishi K."/>
            <person name="Motoyama A."/>
            <person name="Aizu T."/>
            <person name="Enomoto A."/>
            <person name="Kondo K."/>
            <person name="Tanaka S."/>
            <person name="Hara Y."/>
            <person name="Koshikawa S."/>
            <person name="Sagara H."/>
            <person name="Miura T."/>
            <person name="Yokobori S."/>
            <person name="Miyagawa K."/>
            <person name="Suzuki Y."/>
            <person name="Kubo T."/>
            <person name="Oyama M."/>
            <person name="Kohara Y."/>
            <person name="Fujiyama A."/>
            <person name="Arakawa K."/>
            <person name="Katayama T."/>
            <person name="Toyoda A."/>
            <person name="Kunieda T."/>
        </authorList>
    </citation>
    <scope>NUCLEOTIDE SEQUENCE [LARGE SCALE GENOMIC DNA]</scope>
    <source>
        <strain evidence="2 3">YOKOZUNA-1</strain>
    </source>
</reference>
<dbReference type="Proteomes" id="UP000186922">
    <property type="component" value="Unassembled WGS sequence"/>
</dbReference>
<dbReference type="OrthoDB" id="2094222at2759"/>
<name>A0A1D1UIR0_RAMVA</name>
<gene>
    <name evidence="2" type="primary">RvY_00334-1</name>
    <name evidence="2" type="synonym">RvY_00334.1</name>
    <name evidence="2" type="ORF">RvY_00334</name>
</gene>
<evidence type="ECO:0000256" key="1">
    <source>
        <dbReference type="SAM" id="SignalP"/>
    </source>
</evidence>
<feature type="signal peptide" evidence="1">
    <location>
        <begin position="1"/>
        <end position="17"/>
    </location>
</feature>
<evidence type="ECO:0000313" key="3">
    <source>
        <dbReference type="Proteomes" id="UP000186922"/>
    </source>
</evidence>
<feature type="chain" id="PRO_5008897262" evidence="1">
    <location>
        <begin position="18"/>
        <end position="337"/>
    </location>
</feature>
<keyword evidence="1" id="KW-0732">Signal</keyword>